<dbReference type="Gene3D" id="3.90.79.10">
    <property type="entry name" value="Nucleoside Triphosphate Pyrophosphohydrolase"/>
    <property type="match status" value="1"/>
</dbReference>
<feature type="domain" description="Nudix hydrolase" evidence="3">
    <location>
        <begin position="37"/>
        <end position="163"/>
    </location>
</feature>
<reference evidence="4 5" key="1">
    <citation type="journal article" date="2016" name="Nat. Commun.">
        <title>Thousands of microbial genomes shed light on interconnected biogeochemical processes in an aquifer system.</title>
        <authorList>
            <person name="Anantharaman K."/>
            <person name="Brown C.T."/>
            <person name="Hug L.A."/>
            <person name="Sharon I."/>
            <person name="Castelle C.J."/>
            <person name="Probst A.J."/>
            <person name="Thomas B.C."/>
            <person name="Singh A."/>
            <person name="Wilkins M.J."/>
            <person name="Karaoz U."/>
            <person name="Brodie E.L."/>
            <person name="Williams K.H."/>
            <person name="Hubbard S.S."/>
            <person name="Banfield J.F."/>
        </authorList>
    </citation>
    <scope>NUCLEOTIDE SEQUENCE [LARGE SCALE GENOMIC DNA]</scope>
</reference>
<dbReference type="STRING" id="1798683.A3C90_01735"/>
<dbReference type="PROSITE" id="PS00893">
    <property type="entry name" value="NUDIX_BOX"/>
    <property type="match status" value="1"/>
</dbReference>
<organism evidence="4 5">
    <name type="scientific">Candidatus Magasanikbacteria bacterium RIFCSPHIGHO2_02_FULL_51_14</name>
    <dbReference type="NCBI Taxonomy" id="1798683"/>
    <lineage>
        <taxon>Bacteria</taxon>
        <taxon>Candidatus Magasanikiibacteriota</taxon>
    </lineage>
</organism>
<sequence length="183" mass="21006">MKLPSNANRVFKGILFDVYQYEEKLYDGSTATFEMLKRTAAMQVVPTIGNRIVVIEDEQPNRPKAWTLAGGRQDGDENPLDGAKRELLEETGLASKDWTLYKEFQPYWKIDWSIYLYIARNCEKVQEPKPDPGERITLHEVSFDEFVEIAASEGFLATGLSLDILRAKTSDTLDEFKNKFFPK</sequence>
<dbReference type="InterPro" id="IPR020084">
    <property type="entry name" value="NUDIX_hydrolase_CS"/>
</dbReference>
<evidence type="ECO:0000256" key="2">
    <source>
        <dbReference type="ARBA" id="ARBA00022801"/>
    </source>
</evidence>
<dbReference type="PANTHER" id="PTHR43046:SF2">
    <property type="entry name" value="8-OXO-DGTP DIPHOSPHATASE-RELATED"/>
    <property type="match status" value="1"/>
</dbReference>
<dbReference type="Proteomes" id="UP000177457">
    <property type="component" value="Unassembled WGS sequence"/>
</dbReference>
<dbReference type="Pfam" id="PF00293">
    <property type="entry name" value="NUDIX"/>
    <property type="match status" value="1"/>
</dbReference>
<dbReference type="CDD" id="cd03424">
    <property type="entry name" value="NUDIX_ADPRase_Nudt5_UGPPase_Nudt14"/>
    <property type="match status" value="1"/>
</dbReference>
<dbReference type="InterPro" id="IPR000086">
    <property type="entry name" value="NUDIX_hydrolase_dom"/>
</dbReference>
<accession>A0A1F6MQ52</accession>
<dbReference type="EMBL" id="MFQE01000019">
    <property type="protein sequence ID" value="OGH73752.1"/>
    <property type="molecule type" value="Genomic_DNA"/>
</dbReference>
<comment type="caution">
    <text evidence="4">The sequence shown here is derived from an EMBL/GenBank/DDBJ whole genome shotgun (WGS) entry which is preliminary data.</text>
</comment>
<keyword evidence="2" id="KW-0378">Hydrolase</keyword>
<dbReference type="InterPro" id="IPR015797">
    <property type="entry name" value="NUDIX_hydrolase-like_dom_sf"/>
</dbReference>
<evidence type="ECO:0000259" key="3">
    <source>
        <dbReference type="PROSITE" id="PS51462"/>
    </source>
</evidence>
<dbReference type="AlphaFoldDB" id="A0A1F6MQ52"/>
<evidence type="ECO:0000313" key="5">
    <source>
        <dbReference type="Proteomes" id="UP000177457"/>
    </source>
</evidence>
<evidence type="ECO:0000313" key="4">
    <source>
        <dbReference type="EMBL" id="OGH73752.1"/>
    </source>
</evidence>
<gene>
    <name evidence="4" type="ORF">A3C90_01735</name>
</gene>
<dbReference type="GO" id="GO:0016787">
    <property type="term" value="F:hydrolase activity"/>
    <property type="evidence" value="ECO:0007669"/>
    <property type="project" value="UniProtKB-KW"/>
</dbReference>
<protein>
    <recommendedName>
        <fullName evidence="3">Nudix hydrolase domain-containing protein</fullName>
    </recommendedName>
</protein>
<evidence type="ECO:0000256" key="1">
    <source>
        <dbReference type="ARBA" id="ARBA00001946"/>
    </source>
</evidence>
<name>A0A1F6MQ52_9BACT</name>
<proteinExistence type="predicted"/>
<dbReference type="SUPFAM" id="SSF55811">
    <property type="entry name" value="Nudix"/>
    <property type="match status" value="1"/>
</dbReference>
<comment type="cofactor">
    <cofactor evidence="1">
        <name>Mg(2+)</name>
        <dbReference type="ChEBI" id="CHEBI:18420"/>
    </cofactor>
</comment>
<dbReference type="PROSITE" id="PS51462">
    <property type="entry name" value="NUDIX"/>
    <property type="match status" value="1"/>
</dbReference>
<dbReference type="PANTHER" id="PTHR43046">
    <property type="entry name" value="GDP-MANNOSE MANNOSYL HYDROLASE"/>
    <property type="match status" value="1"/>
</dbReference>